<keyword evidence="4" id="KW-1133">Transmembrane helix</keyword>
<dbReference type="Pfam" id="PF00512">
    <property type="entry name" value="HisKA"/>
    <property type="match status" value="1"/>
</dbReference>
<dbReference type="InterPro" id="IPR050956">
    <property type="entry name" value="2C_system_His_kinase"/>
</dbReference>
<evidence type="ECO:0000259" key="5">
    <source>
        <dbReference type="PROSITE" id="PS50109"/>
    </source>
</evidence>
<name>A0A8S1XC15_9CILI</name>
<feature type="modified residue" description="4-aspartylphosphate" evidence="2">
    <location>
        <position position="760"/>
    </location>
</feature>
<evidence type="ECO:0000313" key="8">
    <source>
        <dbReference type="Proteomes" id="UP000689195"/>
    </source>
</evidence>
<dbReference type="OrthoDB" id="299545at2759"/>
<evidence type="ECO:0000256" key="1">
    <source>
        <dbReference type="ARBA" id="ARBA00022553"/>
    </source>
</evidence>
<evidence type="ECO:0000256" key="3">
    <source>
        <dbReference type="SAM" id="MobiDB-lite"/>
    </source>
</evidence>
<dbReference type="CDD" id="cd00075">
    <property type="entry name" value="HATPase"/>
    <property type="match status" value="1"/>
</dbReference>
<evidence type="ECO:0000313" key="7">
    <source>
        <dbReference type="EMBL" id="CAD8198594.1"/>
    </source>
</evidence>
<dbReference type="SMART" id="SM00388">
    <property type="entry name" value="HisKA"/>
    <property type="match status" value="1"/>
</dbReference>
<feature type="domain" description="Response regulatory" evidence="6">
    <location>
        <begin position="704"/>
        <end position="831"/>
    </location>
</feature>
<evidence type="ECO:0000256" key="4">
    <source>
        <dbReference type="SAM" id="Phobius"/>
    </source>
</evidence>
<keyword evidence="4" id="KW-0472">Membrane</keyword>
<dbReference type="AlphaFoldDB" id="A0A8S1XC15"/>
<dbReference type="SMART" id="SM00387">
    <property type="entry name" value="HATPase_c"/>
    <property type="match status" value="1"/>
</dbReference>
<reference evidence="7" key="1">
    <citation type="submission" date="2021-01" db="EMBL/GenBank/DDBJ databases">
        <authorList>
            <consortium name="Genoscope - CEA"/>
            <person name="William W."/>
        </authorList>
    </citation>
    <scope>NUCLEOTIDE SEQUENCE</scope>
</reference>
<feature type="domain" description="Histidine kinase" evidence="5">
    <location>
        <begin position="462"/>
        <end position="680"/>
    </location>
</feature>
<dbReference type="CDD" id="cd00082">
    <property type="entry name" value="HisKA"/>
    <property type="match status" value="1"/>
</dbReference>
<dbReference type="PROSITE" id="PS50110">
    <property type="entry name" value="RESPONSE_REGULATORY"/>
    <property type="match status" value="1"/>
</dbReference>
<keyword evidence="4" id="KW-0812">Transmembrane</keyword>
<dbReference type="PANTHER" id="PTHR43719:SF28">
    <property type="entry name" value="PEROXIDE STRESS-ACTIVATED HISTIDINE KINASE MAK1-RELATED"/>
    <property type="match status" value="1"/>
</dbReference>
<dbReference type="InterPro" id="IPR005467">
    <property type="entry name" value="His_kinase_dom"/>
</dbReference>
<dbReference type="Pfam" id="PF00072">
    <property type="entry name" value="Response_reg"/>
    <property type="match status" value="1"/>
</dbReference>
<organism evidence="7 8">
    <name type="scientific">Paramecium pentaurelia</name>
    <dbReference type="NCBI Taxonomy" id="43138"/>
    <lineage>
        <taxon>Eukaryota</taxon>
        <taxon>Sar</taxon>
        <taxon>Alveolata</taxon>
        <taxon>Ciliophora</taxon>
        <taxon>Intramacronucleata</taxon>
        <taxon>Oligohymenophorea</taxon>
        <taxon>Peniculida</taxon>
        <taxon>Parameciidae</taxon>
        <taxon>Paramecium</taxon>
    </lineage>
</organism>
<gene>
    <name evidence="7" type="ORF">PPENT_87.1.T1190078</name>
</gene>
<dbReference type="InterPro" id="IPR003661">
    <property type="entry name" value="HisK_dim/P_dom"/>
</dbReference>
<accession>A0A8S1XC15</accession>
<sequence length="832" mass="96746">MLIYTSYLYVQFSIKNTFFLVELIMNEKISLKYTIISSISLAVSILLLIMETRKKQNIYANNIGATLLCVLNIEFIYNDIPQINTLQLGIFIVILITQFDDGQKWHKFMKHSILVYFFIRTFIQYKEQLYITQLLTCFLWQPLNHWMLHLKKEDDQITLKKQSLDMTKYNIEQIPQLVKDSMEQDEQCSSILRSFNIQNNLKELKQIELNNPFMQYKDNIMMNTIQLKGLESQINTSNLDIHSIWNLLPFGIGLMNNLFEMVINNQKLLQFLKVSDNDGRNIILSLDSLLESCESWESKSIKQIGSNQSNRQSKRFLKGQQLSLISKSLNEQSSVNPEGGTNTNINNNIAYSTNPNNQIKDDLMTTKSRFKNLNLLFKKFAQKSPSLTNNVDNSVQSIGQSIQIIKITQDVGTMKYYLRIKVYEIEINNKINYLFLIENITNKEELRQLNIRYKYQQALLNSLCHELRTPMNSTLSQLNALSTLIAPNIRDKNLQPAIISAKKLMFQLNDILDYAQIDCKNFNLSISQFDINEIFEILTELFEQECKEKQLDFQLNSKSNYTIYSDKERILRILVNLIDNSIKFTNQFGSIIVNVYEQQQRIVFSVEDNGVGMSEKTLHQIKNKDDMQFYDSLLLQQTKLGLGLKITQQIAKFLCVNNELIIESIENEYTKISFKIENLHKFINQQKFPSFQGCNITISCNCIQILIVDDVRFNHSAIEALLSQHKIKMDSVYNGQQAIDKIQQKLKSPCCKTYKLIFMDIEMPVKNGYQASKDITEIMTQQNLNDQCTIVMCSAYNGNENKDTVKNCGIKEILPKPIEQKQLKQLLDKYLL</sequence>
<dbReference type="Pfam" id="PF02518">
    <property type="entry name" value="HATPase_c"/>
    <property type="match status" value="1"/>
</dbReference>
<feature type="transmembrane region" description="Helical" evidence="4">
    <location>
        <begin position="58"/>
        <end position="77"/>
    </location>
</feature>
<dbReference type="Proteomes" id="UP000689195">
    <property type="component" value="Unassembled WGS sequence"/>
</dbReference>
<proteinExistence type="predicted"/>
<protein>
    <submittedName>
        <fullName evidence="7">Uncharacterized protein</fullName>
    </submittedName>
</protein>
<evidence type="ECO:0000256" key="2">
    <source>
        <dbReference type="PROSITE-ProRule" id="PRU00169"/>
    </source>
</evidence>
<dbReference type="InterPro" id="IPR003594">
    <property type="entry name" value="HATPase_dom"/>
</dbReference>
<dbReference type="CDD" id="cd17546">
    <property type="entry name" value="REC_hyHK_CKI1_RcsC-like"/>
    <property type="match status" value="1"/>
</dbReference>
<dbReference type="PROSITE" id="PS50109">
    <property type="entry name" value="HIS_KIN"/>
    <property type="match status" value="1"/>
</dbReference>
<dbReference type="InterPro" id="IPR001789">
    <property type="entry name" value="Sig_transdc_resp-reg_receiver"/>
</dbReference>
<evidence type="ECO:0000259" key="6">
    <source>
        <dbReference type="PROSITE" id="PS50110"/>
    </source>
</evidence>
<comment type="caution">
    <text evidence="7">The sequence shown here is derived from an EMBL/GenBank/DDBJ whole genome shotgun (WGS) entry which is preliminary data.</text>
</comment>
<dbReference type="SMART" id="SM00448">
    <property type="entry name" value="REC"/>
    <property type="match status" value="1"/>
</dbReference>
<keyword evidence="8" id="KW-1185">Reference proteome</keyword>
<feature type="region of interest" description="Disordered" evidence="3">
    <location>
        <begin position="330"/>
        <end position="349"/>
    </location>
</feature>
<keyword evidence="1 2" id="KW-0597">Phosphoprotein</keyword>
<dbReference type="EMBL" id="CAJJDO010000119">
    <property type="protein sequence ID" value="CAD8198594.1"/>
    <property type="molecule type" value="Genomic_DNA"/>
</dbReference>
<dbReference type="PANTHER" id="PTHR43719">
    <property type="entry name" value="TWO-COMPONENT HISTIDINE KINASE"/>
    <property type="match status" value="1"/>
</dbReference>
<dbReference type="GO" id="GO:0000155">
    <property type="term" value="F:phosphorelay sensor kinase activity"/>
    <property type="evidence" value="ECO:0007669"/>
    <property type="project" value="InterPro"/>
</dbReference>
<feature type="compositionally biased region" description="Low complexity" evidence="3">
    <location>
        <begin position="336"/>
        <end position="349"/>
    </location>
</feature>
<feature type="transmembrane region" description="Helical" evidence="4">
    <location>
        <begin position="29"/>
        <end position="49"/>
    </location>
</feature>